<comment type="caution">
    <text evidence="1">The sequence shown here is derived from an EMBL/GenBank/DDBJ whole genome shotgun (WGS) entry which is preliminary data.</text>
</comment>
<keyword evidence="2" id="KW-1185">Reference proteome</keyword>
<gene>
    <name evidence="1" type="ORF">BVG16_16260</name>
</gene>
<dbReference type="PROSITE" id="PS51257">
    <property type="entry name" value="PROKAR_LIPOPROTEIN"/>
    <property type="match status" value="1"/>
</dbReference>
<organism evidence="1 2">
    <name type="scientific">Paenibacillus selenitireducens</name>
    <dbReference type="NCBI Taxonomy" id="1324314"/>
    <lineage>
        <taxon>Bacteria</taxon>
        <taxon>Bacillati</taxon>
        <taxon>Bacillota</taxon>
        <taxon>Bacilli</taxon>
        <taxon>Bacillales</taxon>
        <taxon>Paenibacillaceae</taxon>
        <taxon>Paenibacillus</taxon>
    </lineage>
</organism>
<evidence type="ECO:0000313" key="1">
    <source>
        <dbReference type="EMBL" id="OPA76723.1"/>
    </source>
</evidence>
<dbReference type="EMBL" id="MSZX01000006">
    <property type="protein sequence ID" value="OPA76723.1"/>
    <property type="molecule type" value="Genomic_DNA"/>
</dbReference>
<accession>A0A1T2XAV1</accession>
<reference evidence="1 2" key="1">
    <citation type="submission" date="2017-01" db="EMBL/GenBank/DDBJ databases">
        <title>Genome analysis of Paenibacillus selenitrireducens ES3-24.</title>
        <authorList>
            <person name="Xu D."/>
            <person name="Yao R."/>
            <person name="Zheng S."/>
        </authorList>
    </citation>
    <scope>NUCLEOTIDE SEQUENCE [LARGE SCALE GENOMIC DNA]</scope>
    <source>
        <strain evidence="1 2">ES3-24</strain>
    </source>
</reference>
<sequence>MKSLLILFLVVINVLILSGCGDPEEKIRESSRYNIVKSVEMYLEYIDSNIINDSLRDNLLTVIKRKINELNSNNINDSNMENYQKLVEYIEGGRETDEVRRIYSALGGE</sequence>
<evidence type="ECO:0000313" key="2">
    <source>
        <dbReference type="Proteomes" id="UP000190188"/>
    </source>
</evidence>
<dbReference type="AlphaFoldDB" id="A0A1T2XAV1"/>
<name>A0A1T2XAV1_9BACL</name>
<proteinExistence type="predicted"/>
<evidence type="ECO:0008006" key="3">
    <source>
        <dbReference type="Google" id="ProtNLM"/>
    </source>
</evidence>
<dbReference type="Proteomes" id="UP000190188">
    <property type="component" value="Unassembled WGS sequence"/>
</dbReference>
<protein>
    <recommendedName>
        <fullName evidence="3">Lipoprotein</fullName>
    </recommendedName>
</protein>
<dbReference type="STRING" id="1324314.BVG16_16260"/>